<protein>
    <recommendedName>
        <fullName evidence="5">RxLR effector protein</fullName>
    </recommendedName>
</protein>
<evidence type="ECO:0000313" key="4">
    <source>
        <dbReference type="Proteomes" id="UP000481153"/>
    </source>
</evidence>
<sequence length="178" mass="19487">MRVVIALILAASAFMALNQRFNDSPTKLTHQTVSIHSSVKHLRILRRDELDDTRRLANLLTRCFGACSGASSSGAQSNQRTPNLQRVRNIQQNQSPVRAQGLPSHQSVRTPERVQSPRRESNPQRQGGASGSRPARHGEASGSPPAGQGEASGSRPRRHRRVDSDQHIIDALTKVGPR</sequence>
<feature type="region of interest" description="Disordered" evidence="1">
    <location>
        <begin position="68"/>
        <end position="178"/>
    </location>
</feature>
<feature type="compositionally biased region" description="Low complexity" evidence="1">
    <location>
        <begin position="68"/>
        <end position="77"/>
    </location>
</feature>
<evidence type="ECO:0000256" key="2">
    <source>
        <dbReference type="SAM" id="SignalP"/>
    </source>
</evidence>
<organism evidence="3 4">
    <name type="scientific">Aphanomyces euteiches</name>
    <dbReference type="NCBI Taxonomy" id="100861"/>
    <lineage>
        <taxon>Eukaryota</taxon>
        <taxon>Sar</taxon>
        <taxon>Stramenopiles</taxon>
        <taxon>Oomycota</taxon>
        <taxon>Saprolegniomycetes</taxon>
        <taxon>Saprolegniales</taxon>
        <taxon>Verrucalvaceae</taxon>
        <taxon>Aphanomyces</taxon>
    </lineage>
</organism>
<feature type="compositionally biased region" description="Polar residues" evidence="1">
    <location>
        <begin position="78"/>
        <end position="109"/>
    </location>
</feature>
<evidence type="ECO:0000313" key="3">
    <source>
        <dbReference type="EMBL" id="KAF0744812.1"/>
    </source>
</evidence>
<evidence type="ECO:0000256" key="1">
    <source>
        <dbReference type="SAM" id="MobiDB-lite"/>
    </source>
</evidence>
<keyword evidence="2" id="KW-0732">Signal</keyword>
<reference evidence="3 4" key="1">
    <citation type="submission" date="2019-07" db="EMBL/GenBank/DDBJ databases">
        <title>Genomics analysis of Aphanomyces spp. identifies a new class of oomycete effector associated with host adaptation.</title>
        <authorList>
            <person name="Gaulin E."/>
        </authorList>
    </citation>
    <scope>NUCLEOTIDE SEQUENCE [LARGE SCALE GENOMIC DNA]</scope>
    <source>
        <strain evidence="3 4">ATCC 201684</strain>
    </source>
</reference>
<feature type="compositionally biased region" description="Basic and acidic residues" evidence="1">
    <location>
        <begin position="110"/>
        <end position="122"/>
    </location>
</feature>
<dbReference type="Proteomes" id="UP000481153">
    <property type="component" value="Unassembled WGS sequence"/>
</dbReference>
<feature type="chain" id="PRO_5026330443" description="RxLR effector protein" evidence="2">
    <location>
        <begin position="19"/>
        <end position="178"/>
    </location>
</feature>
<name>A0A6G0XVT8_9STRA</name>
<accession>A0A6G0XVT8</accession>
<proteinExistence type="predicted"/>
<feature type="signal peptide" evidence="2">
    <location>
        <begin position="1"/>
        <end position="18"/>
    </location>
</feature>
<comment type="caution">
    <text evidence="3">The sequence shown here is derived from an EMBL/GenBank/DDBJ whole genome shotgun (WGS) entry which is preliminary data.</text>
</comment>
<evidence type="ECO:0008006" key="5">
    <source>
        <dbReference type="Google" id="ProtNLM"/>
    </source>
</evidence>
<keyword evidence="4" id="KW-1185">Reference proteome</keyword>
<dbReference type="AlphaFoldDB" id="A0A6G0XVT8"/>
<dbReference type="EMBL" id="VJMJ01000008">
    <property type="protein sequence ID" value="KAF0744812.1"/>
    <property type="molecule type" value="Genomic_DNA"/>
</dbReference>
<gene>
    <name evidence="3" type="ORF">Ae201684_000719</name>
</gene>